<name>A0ACC1MIA8_9HYPO</name>
<keyword evidence="2" id="KW-1185">Reference proteome</keyword>
<organism evidence="1 2">
    <name type="scientific">Zarea fungicola</name>
    <dbReference type="NCBI Taxonomy" id="93591"/>
    <lineage>
        <taxon>Eukaryota</taxon>
        <taxon>Fungi</taxon>
        <taxon>Dikarya</taxon>
        <taxon>Ascomycota</taxon>
        <taxon>Pezizomycotina</taxon>
        <taxon>Sordariomycetes</taxon>
        <taxon>Hypocreomycetidae</taxon>
        <taxon>Hypocreales</taxon>
        <taxon>Cordycipitaceae</taxon>
        <taxon>Zarea</taxon>
    </lineage>
</organism>
<evidence type="ECO:0000313" key="2">
    <source>
        <dbReference type="Proteomes" id="UP001143910"/>
    </source>
</evidence>
<evidence type="ECO:0000313" key="1">
    <source>
        <dbReference type="EMBL" id="KAJ2966762.1"/>
    </source>
</evidence>
<accession>A0ACC1MIA8</accession>
<gene>
    <name evidence="1" type="ORF">NQ176_g9993</name>
</gene>
<protein>
    <submittedName>
        <fullName evidence="1">Uncharacterized protein</fullName>
    </submittedName>
</protein>
<comment type="caution">
    <text evidence="1">The sequence shown here is derived from an EMBL/GenBank/DDBJ whole genome shotgun (WGS) entry which is preliminary data.</text>
</comment>
<reference evidence="1" key="1">
    <citation type="submission" date="2022-08" db="EMBL/GenBank/DDBJ databases">
        <title>Genome Sequence of Lecanicillium fungicola.</title>
        <authorList>
            <person name="Buettner E."/>
        </authorList>
    </citation>
    <scope>NUCLEOTIDE SEQUENCE</scope>
    <source>
        <strain evidence="1">Babe33</strain>
    </source>
</reference>
<sequence>MQSRKGHRVGGDGRMSLSQSGEVLMEKSRNSTRALEIEMGADANQGHWDASNGRVGRALRRPEVVSAMENKWGGWLVSSS</sequence>
<dbReference type="EMBL" id="JANJQO010002520">
    <property type="protein sequence ID" value="KAJ2966762.1"/>
    <property type="molecule type" value="Genomic_DNA"/>
</dbReference>
<dbReference type="Proteomes" id="UP001143910">
    <property type="component" value="Unassembled WGS sequence"/>
</dbReference>
<proteinExistence type="predicted"/>